<evidence type="ECO:0000313" key="2">
    <source>
        <dbReference type="Proteomes" id="UP000565579"/>
    </source>
</evidence>
<gene>
    <name evidence="1" type="ORF">HD593_000250</name>
</gene>
<accession>A0A7X0NL56</accession>
<comment type="caution">
    <text evidence="1">The sequence shown here is derived from an EMBL/GenBank/DDBJ whole genome shotgun (WGS) entry which is preliminary data.</text>
</comment>
<organism evidence="1 2">
    <name type="scientific">Nonomuraea rubra</name>
    <dbReference type="NCBI Taxonomy" id="46180"/>
    <lineage>
        <taxon>Bacteria</taxon>
        <taxon>Bacillati</taxon>
        <taxon>Actinomycetota</taxon>
        <taxon>Actinomycetes</taxon>
        <taxon>Streptosporangiales</taxon>
        <taxon>Streptosporangiaceae</taxon>
        <taxon>Nonomuraea</taxon>
    </lineage>
</organism>
<proteinExistence type="predicted"/>
<dbReference type="AlphaFoldDB" id="A0A7X0NL56"/>
<reference evidence="1 2" key="1">
    <citation type="submission" date="2020-08" db="EMBL/GenBank/DDBJ databases">
        <title>Sequencing the genomes of 1000 actinobacteria strains.</title>
        <authorList>
            <person name="Klenk H.-P."/>
        </authorList>
    </citation>
    <scope>NUCLEOTIDE SEQUENCE [LARGE SCALE GENOMIC DNA]</scope>
    <source>
        <strain evidence="1 2">DSM 43768</strain>
    </source>
</reference>
<protein>
    <submittedName>
        <fullName evidence="1">SRSO17 transposase</fullName>
    </submittedName>
</protein>
<evidence type="ECO:0000313" key="1">
    <source>
        <dbReference type="EMBL" id="MBB6545455.1"/>
    </source>
</evidence>
<dbReference type="EMBL" id="JACHMI010000001">
    <property type="protein sequence ID" value="MBB6545455.1"/>
    <property type="molecule type" value="Genomic_DNA"/>
</dbReference>
<sequence length="76" mass="8253">MSDVVTSEDLQSWAAGLDELFARVAGRFGRVEPRRQARAYLVGLLAPVERKNGWQLAEAAGDAQPQTSNRAMVGIP</sequence>
<dbReference type="Proteomes" id="UP000565579">
    <property type="component" value="Unassembled WGS sequence"/>
</dbReference>
<name>A0A7X0NL56_9ACTN</name>
<keyword evidence="2" id="KW-1185">Reference proteome</keyword>